<gene>
    <name evidence="2" type="ORF">CC84DRAFT_1221594</name>
</gene>
<dbReference type="AlphaFoldDB" id="A0A177C0P2"/>
<keyword evidence="1" id="KW-0732">Signal</keyword>
<organism evidence="2 3">
    <name type="scientific">Paraphaeosphaeria sporulosa</name>
    <dbReference type="NCBI Taxonomy" id="1460663"/>
    <lineage>
        <taxon>Eukaryota</taxon>
        <taxon>Fungi</taxon>
        <taxon>Dikarya</taxon>
        <taxon>Ascomycota</taxon>
        <taxon>Pezizomycotina</taxon>
        <taxon>Dothideomycetes</taxon>
        <taxon>Pleosporomycetidae</taxon>
        <taxon>Pleosporales</taxon>
        <taxon>Massarineae</taxon>
        <taxon>Didymosphaeriaceae</taxon>
        <taxon>Paraphaeosphaeria</taxon>
    </lineage>
</organism>
<accession>A0A177C0P2</accession>
<sequence>MQFTTSILAALIAVAMAAPAPDTKLSEHSALVRRIAALNDANPAIEKRCDQEGYKKCADPCAAFNSGPYGGISWALCLASCNDIYGGDC</sequence>
<evidence type="ECO:0008006" key="4">
    <source>
        <dbReference type="Google" id="ProtNLM"/>
    </source>
</evidence>
<evidence type="ECO:0000313" key="3">
    <source>
        <dbReference type="Proteomes" id="UP000077069"/>
    </source>
</evidence>
<dbReference type="Proteomes" id="UP000077069">
    <property type="component" value="Unassembled WGS sequence"/>
</dbReference>
<dbReference type="OrthoDB" id="10352579at2759"/>
<dbReference type="GeneID" id="28766773"/>
<keyword evidence="3" id="KW-1185">Reference proteome</keyword>
<name>A0A177C0P2_9PLEO</name>
<feature type="signal peptide" evidence="1">
    <location>
        <begin position="1"/>
        <end position="17"/>
    </location>
</feature>
<proteinExistence type="predicted"/>
<evidence type="ECO:0000313" key="2">
    <source>
        <dbReference type="EMBL" id="OAG01055.1"/>
    </source>
</evidence>
<feature type="chain" id="PRO_5008057542" description="Kazal-like domain-containing protein" evidence="1">
    <location>
        <begin position="18"/>
        <end position="89"/>
    </location>
</feature>
<reference evidence="2 3" key="1">
    <citation type="submission" date="2016-05" db="EMBL/GenBank/DDBJ databases">
        <title>Comparative analysis of secretome profiles of manganese(II)-oxidizing ascomycete fungi.</title>
        <authorList>
            <consortium name="DOE Joint Genome Institute"/>
            <person name="Zeiner C.A."/>
            <person name="Purvine S.O."/>
            <person name="Zink E.M."/>
            <person name="Wu S."/>
            <person name="Pasa-Tolic L."/>
            <person name="Chaput D.L."/>
            <person name="Haridas S."/>
            <person name="Grigoriev I.V."/>
            <person name="Santelli C.M."/>
            <person name="Hansel C.M."/>
        </authorList>
    </citation>
    <scope>NUCLEOTIDE SEQUENCE [LARGE SCALE GENOMIC DNA]</scope>
    <source>
        <strain evidence="2 3">AP3s5-JAC2a</strain>
    </source>
</reference>
<protein>
    <recommendedName>
        <fullName evidence="4">Kazal-like domain-containing protein</fullName>
    </recommendedName>
</protein>
<evidence type="ECO:0000256" key="1">
    <source>
        <dbReference type="SAM" id="SignalP"/>
    </source>
</evidence>
<dbReference type="RefSeq" id="XP_018031420.1">
    <property type="nucleotide sequence ID" value="XM_018183287.1"/>
</dbReference>
<dbReference type="InParanoid" id="A0A177C0P2"/>
<dbReference type="EMBL" id="KV441558">
    <property type="protein sequence ID" value="OAG01055.1"/>
    <property type="molecule type" value="Genomic_DNA"/>
</dbReference>